<keyword evidence="8 15" id="KW-0863">Zinc-finger</keyword>
<evidence type="ECO:0000256" key="14">
    <source>
        <dbReference type="ARBA" id="ARBA00093680"/>
    </source>
</evidence>
<dbReference type="Gene3D" id="1.25.40.10">
    <property type="entry name" value="Tetratricopeptide repeat domain"/>
    <property type="match status" value="2"/>
</dbReference>
<reference evidence="18" key="1">
    <citation type="submission" date="2020-06" db="EMBL/GenBank/DDBJ databases">
        <authorList>
            <consortium name="Wellcome Sanger Institute Data Sharing"/>
        </authorList>
    </citation>
    <scope>NUCLEOTIDE SEQUENCE [LARGE SCALE GENOMIC DNA]</scope>
</reference>
<gene>
    <name evidence="18" type="primary">smyd4</name>
</gene>
<evidence type="ECO:0000313" key="18">
    <source>
        <dbReference type="Ensembl" id="ENSGWIP00000010836.1"/>
    </source>
</evidence>
<evidence type="ECO:0000256" key="1">
    <source>
        <dbReference type="ARBA" id="ARBA00004123"/>
    </source>
</evidence>
<evidence type="ECO:0000256" key="13">
    <source>
        <dbReference type="ARBA" id="ARBA00093635"/>
    </source>
</evidence>
<reference evidence="18" key="2">
    <citation type="submission" date="2025-08" db="UniProtKB">
        <authorList>
            <consortium name="Ensembl"/>
        </authorList>
    </citation>
    <scope>IDENTIFICATION</scope>
</reference>
<dbReference type="SUPFAM" id="SSF82199">
    <property type="entry name" value="SET domain"/>
    <property type="match status" value="1"/>
</dbReference>
<dbReference type="GO" id="GO:0008270">
    <property type="term" value="F:zinc ion binding"/>
    <property type="evidence" value="ECO:0007669"/>
    <property type="project" value="UniProtKB-KW"/>
</dbReference>
<sequence>MDLPCVQWQDHVAQKWIALESESKQNFTSLHEIDEVFRFAFNLITEDDLDLVQSISAAFSVHKDSEKAAKCRASGNCSFKSKNYTAAALHYSQGICFAPQSSEEVSLCYANRSAALYHLQHFQECLSDIDKALKNGYPSHLSHKLEDRRTLCLNYVHEHKKDETCPEKAASAWRSSSNLSPKAAVVSSVEKGRHLVAVERITAGEVTLTDRPYSCVLIPTLEDGEAFGNECRRCHCCLSETLSPVPCDGCSYSRYCSAGCQQEAWEEHHRWECPISADLTVLGVMLQLAFRVTLKAGFKRVQAAREPITDESICLNSDSCPDLLSPPSSHQSEPYLCVFHLLPHLTQHSPSLRFLNAVSVATLYVRLSKIGPPPVSWRPIINASVASSQSPDTPREEGCANWEPELELMGSAILKHMLQLRCNAQAVITLQDKGASDAVVQSSREVRIATAIFPTLSLLNHSCCPNTSLVFSTGSKVGHYGSDVFTDSAEDVCDDEHGARGVRVTVRATKEIPPGQEVLHCYGPHSRRMVTKERQRLLREQYFFLCQCEACTLQKDEAVGRRQLDSEGSRRESGLVCCKCKSSLNMCCGSRNPEYVCSLSSCGVRMSFSDVSRRLQDVRVSLETALQLLEREQTGKALKLLKKTQCQSKEILAENHPLQGELADATARAYATMGDWSNAARELERSAVAVSFQYGEDSIELGQQLFKLTQLHFNGGARGPALSVIPKVRRLLSLHCGPRCPELQELRAMEECLRG</sequence>
<protein>
    <recommendedName>
        <fullName evidence="13">Protein-lysine N-methyltransferase SMYD4</fullName>
    </recommendedName>
    <alternativeName>
        <fullName evidence="14">SET and MYND domain-containing protein 4</fullName>
    </alternativeName>
</protein>
<dbReference type="OrthoDB" id="62495at2759"/>
<dbReference type="PROSITE" id="PS50280">
    <property type="entry name" value="SET"/>
    <property type="match status" value="1"/>
</dbReference>
<dbReference type="InterPro" id="IPR046341">
    <property type="entry name" value="SET_dom_sf"/>
</dbReference>
<comment type="catalytic activity">
    <reaction evidence="11">
        <text>L-lysyl-[protein] + S-adenosyl-L-methionine = N(6)-methyl-L-lysyl-[protein] + S-adenosyl-L-homocysteine + H(+)</text>
        <dbReference type="Rhea" id="RHEA:51736"/>
        <dbReference type="Rhea" id="RHEA-COMP:9752"/>
        <dbReference type="Rhea" id="RHEA-COMP:13053"/>
        <dbReference type="ChEBI" id="CHEBI:15378"/>
        <dbReference type="ChEBI" id="CHEBI:29969"/>
        <dbReference type="ChEBI" id="CHEBI:57856"/>
        <dbReference type="ChEBI" id="CHEBI:59789"/>
        <dbReference type="ChEBI" id="CHEBI:61929"/>
    </reaction>
</comment>
<keyword evidence="19" id="KW-1185">Reference proteome</keyword>
<evidence type="ECO:0000256" key="10">
    <source>
        <dbReference type="ARBA" id="ARBA00023242"/>
    </source>
</evidence>
<evidence type="ECO:0000256" key="7">
    <source>
        <dbReference type="ARBA" id="ARBA00022723"/>
    </source>
</evidence>
<dbReference type="PANTHER" id="PTHR46165:SF2">
    <property type="entry name" value="SET AND MYND DOMAIN-CONTAINING PROTEIN 4"/>
    <property type="match status" value="1"/>
</dbReference>
<dbReference type="PANTHER" id="PTHR46165">
    <property type="entry name" value="SET AND MYND DOMAIN-CONTAINING PROTEIN 4"/>
    <property type="match status" value="1"/>
</dbReference>
<proteinExistence type="predicted"/>
<dbReference type="SUPFAM" id="SSF48452">
    <property type="entry name" value="TPR-like"/>
    <property type="match status" value="1"/>
</dbReference>
<evidence type="ECO:0000256" key="4">
    <source>
        <dbReference type="ARBA" id="ARBA00022603"/>
    </source>
</evidence>
<comment type="subcellular location">
    <subcellularLocation>
        <location evidence="2">Cytoplasm</location>
    </subcellularLocation>
    <subcellularLocation>
        <location evidence="1">Nucleus</location>
    </subcellularLocation>
</comment>
<dbReference type="PROSITE" id="PS50865">
    <property type="entry name" value="ZF_MYND_2"/>
    <property type="match status" value="1"/>
</dbReference>
<reference evidence="18" key="3">
    <citation type="submission" date="2025-09" db="UniProtKB">
        <authorList>
            <consortium name="Ensembl"/>
        </authorList>
    </citation>
    <scope>IDENTIFICATION</scope>
</reference>
<dbReference type="InterPro" id="IPR011990">
    <property type="entry name" value="TPR-like_helical_dom_sf"/>
</dbReference>
<dbReference type="GeneID" id="114475701"/>
<keyword evidence="9" id="KW-0862">Zinc</keyword>
<dbReference type="Pfam" id="PF00856">
    <property type="entry name" value="SET"/>
    <property type="match status" value="1"/>
</dbReference>
<evidence type="ECO:0000256" key="5">
    <source>
        <dbReference type="ARBA" id="ARBA00022679"/>
    </source>
</evidence>
<comment type="function">
    <text evidence="12">Protein-lysine N-methyltransferase. Monomethylates PRMT5, modulating its transcriptional activity. May also act as a histone methyltransferase. Plays a critical role in cardiac development. Acts as a key epigenetic regulator of gene expression during cardiac development via its dual activities as a methyltransferase and negative regulator of HDAC1.</text>
</comment>
<evidence type="ECO:0000256" key="12">
    <source>
        <dbReference type="ARBA" id="ARBA00093423"/>
    </source>
</evidence>
<dbReference type="CTD" id="114826"/>
<dbReference type="AlphaFoldDB" id="A0A8C5DRM6"/>
<keyword evidence="10" id="KW-0539">Nucleus</keyword>
<evidence type="ECO:0000256" key="11">
    <source>
        <dbReference type="ARBA" id="ARBA00048985"/>
    </source>
</evidence>
<dbReference type="GO" id="GO:0042826">
    <property type="term" value="F:histone deacetylase binding"/>
    <property type="evidence" value="ECO:0007669"/>
    <property type="project" value="TreeGrafter"/>
</dbReference>
<keyword evidence="4" id="KW-0489">Methyltransferase</keyword>
<dbReference type="GO" id="GO:0007507">
    <property type="term" value="P:heart development"/>
    <property type="evidence" value="ECO:0007669"/>
    <property type="project" value="TreeGrafter"/>
</dbReference>
<name>A0A8C5DRM6_GOUWI</name>
<dbReference type="InterPro" id="IPR052097">
    <property type="entry name" value="SET-MYND_domain_protein"/>
</dbReference>
<dbReference type="RefSeq" id="XP_028322543.1">
    <property type="nucleotide sequence ID" value="XM_028466742.1"/>
</dbReference>
<keyword evidence="3" id="KW-0963">Cytoplasm</keyword>
<evidence type="ECO:0000256" key="6">
    <source>
        <dbReference type="ARBA" id="ARBA00022691"/>
    </source>
</evidence>
<dbReference type="Pfam" id="PF01753">
    <property type="entry name" value="zf-MYND"/>
    <property type="match status" value="1"/>
</dbReference>
<evidence type="ECO:0000256" key="2">
    <source>
        <dbReference type="ARBA" id="ARBA00004496"/>
    </source>
</evidence>
<evidence type="ECO:0000313" key="19">
    <source>
        <dbReference type="Proteomes" id="UP000694680"/>
    </source>
</evidence>
<feature type="domain" description="SET" evidence="16">
    <location>
        <begin position="181"/>
        <end position="523"/>
    </location>
</feature>
<dbReference type="SUPFAM" id="SSF144232">
    <property type="entry name" value="HIT/MYND zinc finger-like"/>
    <property type="match status" value="1"/>
</dbReference>
<dbReference type="Gene3D" id="2.170.270.10">
    <property type="entry name" value="SET domain"/>
    <property type="match status" value="1"/>
</dbReference>
<evidence type="ECO:0000256" key="3">
    <source>
        <dbReference type="ARBA" id="ARBA00022490"/>
    </source>
</evidence>
<accession>A0A8C5DRM6</accession>
<evidence type="ECO:0000256" key="9">
    <source>
        <dbReference type="ARBA" id="ARBA00022833"/>
    </source>
</evidence>
<dbReference type="Ensembl" id="ENSGWIT00000012053.1">
    <property type="protein sequence ID" value="ENSGWIP00000010836.1"/>
    <property type="gene ID" value="ENSGWIG00000006356.1"/>
</dbReference>
<dbReference type="GO" id="GO:0008168">
    <property type="term" value="F:methyltransferase activity"/>
    <property type="evidence" value="ECO:0007669"/>
    <property type="project" value="UniProtKB-KW"/>
</dbReference>
<dbReference type="Proteomes" id="UP000694680">
    <property type="component" value="Chromosome 14"/>
</dbReference>
<keyword evidence="5" id="KW-0808">Transferase</keyword>
<dbReference type="InterPro" id="IPR002893">
    <property type="entry name" value="Znf_MYND"/>
</dbReference>
<organism evidence="18 19">
    <name type="scientific">Gouania willdenowi</name>
    <name type="common">Blunt-snouted clingfish</name>
    <name type="synonym">Lepadogaster willdenowi</name>
    <dbReference type="NCBI Taxonomy" id="441366"/>
    <lineage>
        <taxon>Eukaryota</taxon>
        <taxon>Metazoa</taxon>
        <taxon>Chordata</taxon>
        <taxon>Craniata</taxon>
        <taxon>Vertebrata</taxon>
        <taxon>Euteleostomi</taxon>
        <taxon>Actinopterygii</taxon>
        <taxon>Neopterygii</taxon>
        <taxon>Teleostei</taxon>
        <taxon>Neoteleostei</taxon>
        <taxon>Acanthomorphata</taxon>
        <taxon>Ovalentaria</taxon>
        <taxon>Blenniimorphae</taxon>
        <taxon>Blenniiformes</taxon>
        <taxon>Gobiesocoidei</taxon>
        <taxon>Gobiesocidae</taxon>
        <taxon>Gobiesocinae</taxon>
        <taxon>Gouania</taxon>
    </lineage>
</organism>
<keyword evidence="7" id="KW-0479">Metal-binding</keyword>
<dbReference type="GO" id="GO:0032259">
    <property type="term" value="P:methylation"/>
    <property type="evidence" value="ECO:0007669"/>
    <property type="project" value="UniProtKB-KW"/>
</dbReference>
<feature type="domain" description="MYND-type" evidence="17">
    <location>
        <begin position="234"/>
        <end position="273"/>
    </location>
</feature>
<dbReference type="CDD" id="cd10536">
    <property type="entry name" value="SET_SMYD4"/>
    <property type="match status" value="1"/>
</dbReference>
<dbReference type="GO" id="GO:0005634">
    <property type="term" value="C:nucleus"/>
    <property type="evidence" value="ECO:0007669"/>
    <property type="project" value="UniProtKB-SubCell"/>
</dbReference>
<dbReference type="InterPro" id="IPR044421">
    <property type="entry name" value="SMYD4_SET"/>
</dbReference>
<dbReference type="GO" id="GO:0005737">
    <property type="term" value="C:cytoplasm"/>
    <property type="evidence" value="ECO:0007669"/>
    <property type="project" value="UniProtKB-SubCell"/>
</dbReference>
<dbReference type="InterPro" id="IPR001214">
    <property type="entry name" value="SET_dom"/>
</dbReference>
<evidence type="ECO:0000256" key="8">
    <source>
        <dbReference type="ARBA" id="ARBA00022771"/>
    </source>
</evidence>
<evidence type="ECO:0000259" key="17">
    <source>
        <dbReference type="PROSITE" id="PS50865"/>
    </source>
</evidence>
<evidence type="ECO:0000256" key="15">
    <source>
        <dbReference type="PROSITE-ProRule" id="PRU00134"/>
    </source>
</evidence>
<evidence type="ECO:0000259" key="16">
    <source>
        <dbReference type="PROSITE" id="PS50280"/>
    </source>
</evidence>
<keyword evidence="6" id="KW-0949">S-adenosyl-L-methionine</keyword>